<protein>
    <submittedName>
        <fullName evidence="1">Uncharacterized protein</fullName>
    </submittedName>
</protein>
<evidence type="ECO:0000313" key="1">
    <source>
        <dbReference type="EMBL" id="KGG20678.1"/>
    </source>
</evidence>
<sequence length="56" mass="6609">MIFKSNKGKTFSKEEAIDLMVSLSATDINSERKWKGFYNSLSNAELEVEWNEYWEN</sequence>
<dbReference type="RefSeq" id="WP_193743123.1">
    <property type="nucleotide sequence ID" value="NZ_CP138967.1"/>
</dbReference>
<reference evidence="2" key="1">
    <citation type="journal article" date="2014" name="Sci. Data">
        <title>Genomes of diverse isolates of the marine cyanobacterium Prochlorococcus.</title>
        <authorList>
            <person name="Biller S."/>
            <person name="Berube P."/>
            <person name="Thompson J."/>
            <person name="Kelly L."/>
            <person name="Roggensack S."/>
            <person name="Awad L."/>
            <person name="Roache-Johnson K."/>
            <person name="Ding H."/>
            <person name="Giovannoni S.J."/>
            <person name="Moore L.R."/>
            <person name="Chisholm S.W."/>
        </authorList>
    </citation>
    <scope>NUCLEOTIDE SEQUENCE [LARGE SCALE GENOMIC DNA]</scope>
    <source>
        <strain evidence="2">PAC1</strain>
    </source>
</reference>
<dbReference type="Proteomes" id="UP000030392">
    <property type="component" value="Unassembled WGS sequence"/>
</dbReference>
<dbReference type="EMBL" id="JNAX01000011">
    <property type="protein sequence ID" value="KGG20678.1"/>
    <property type="molecule type" value="Genomic_DNA"/>
</dbReference>
<comment type="caution">
    <text evidence="1">The sequence shown here is derived from an EMBL/GenBank/DDBJ whole genome shotgun (WGS) entry which is preliminary data.</text>
</comment>
<proteinExistence type="predicted"/>
<dbReference type="AlphaFoldDB" id="A0A0A2C2Y5"/>
<evidence type="ECO:0000313" key="2">
    <source>
        <dbReference type="Proteomes" id="UP000030392"/>
    </source>
</evidence>
<gene>
    <name evidence="1" type="ORF">EV03_1179</name>
</gene>
<organism evidence="1 2">
    <name type="scientific">Prochlorococcus marinus str. PAC1</name>
    <dbReference type="NCBI Taxonomy" id="59924"/>
    <lineage>
        <taxon>Bacteria</taxon>
        <taxon>Bacillati</taxon>
        <taxon>Cyanobacteriota</taxon>
        <taxon>Cyanophyceae</taxon>
        <taxon>Synechococcales</taxon>
        <taxon>Prochlorococcaceae</taxon>
        <taxon>Prochlorococcus</taxon>
    </lineage>
</organism>
<name>A0A0A2C2Y5_PROMR</name>
<accession>A0A0A2C2Y5</accession>